<comment type="caution">
    <text evidence="1">The sequence shown here is derived from an EMBL/GenBank/DDBJ whole genome shotgun (WGS) entry which is preliminary data.</text>
</comment>
<reference evidence="1" key="1">
    <citation type="submission" date="2023-10" db="EMBL/GenBank/DDBJ databases">
        <authorList>
            <person name="Rodriguez Cubillos JULIANA M."/>
            <person name="De Vega J."/>
        </authorList>
    </citation>
    <scope>NUCLEOTIDE SEQUENCE</scope>
</reference>
<evidence type="ECO:0000313" key="1">
    <source>
        <dbReference type="EMBL" id="CAJ2639265.1"/>
    </source>
</evidence>
<keyword evidence="2" id="KW-1185">Reference proteome</keyword>
<dbReference type="EMBL" id="CASHSV030000024">
    <property type="protein sequence ID" value="CAJ2639265.1"/>
    <property type="molecule type" value="Genomic_DNA"/>
</dbReference>
<evidence type="ECO:0000313" key="2">
    <source>
        <dbReference type="Proteomes" id="UP001177021"/>
    </source>
</evidence>
<name>A0ACB0J431_TRIPR</name>
<accession>A0ACB0J431</accession>
<gene>
    <name evidence="1" type="ORF">MILVUS5_LOCUS9325</name>
</gene>
<proteinExistence type="predicted"/>
<organism evidence="1 2">
    <name type="scientific">Trifolium pratense</name>
    <name type="common">Red clover</name>
    <dbReference type="NCBI Taxonomy" id="57577"/>
    <lineage>
        <taxon>Eukaryota</taxon>
        <taxon>Viridiplantae</taxon>
        <taxon>Streptophyta</taxon>
        <taxon>Embryophyta</taxon>
        <taxon>Tracheophyta</taxon>
        <taxon>Spermatophyta</taxon>
        <taxon>Magnoliopsida</taxon>
        <taxon>eudicotyledons</taxon>
        <taxon>Gunneridae</taxon>
        <taxon>Pentapetalae</taxon>
        <taxon>rosids</taxon>
        <taxon>fabids</taxon>
        <taxon>Fabales</taxon>
        <taxon>Fabaceae</taxon>
        <taxon>Papilionoideae</taxon>
        <taxon>50 kb inversion clade</taxon>
        <taxon>NPAAA clade</taxon>
        <taxon>Hologalegina</taxon>
        <taxon>IRL clade</taxon>
        <taxon>Trifolieae</taxon>
        <taxon>Trifolium</taxon>
    </lineage>
</organism>
<dbReference type="Proteomes" id="UP001177021">
    <property type="component" value="Unassembled WGS sequence"/>
</dbReference>
<protein>
    <submittedName>
        <fullName evidence="1">Uncharacterized protein</fullName>
    </submittedName>
</protein>
<sequence>MQRKKNMVKILKFVYALTIFLSLILLVTSEVFTSLKDMYGFHCTCIAVHDCPKYRCNNPFVLRCIWNKCYCM</sequence>